<keyword evidence="3 7" id="KW-0863">Zinc-finger</keyword>
<gene>
    <name evidence="7" type="primary">recR</name>
    <name evidence="9" type="ORF">MAIT1_04617</name>
</gene>
<evidence type="ECO:0000256" key="6">
    <source>
        <dbReference type="ARBA" id="ARBA00023204"/>
    </source>
</evidence>
<dbReference type="Pfam" id="PF21176">
    <property type="entry name" value="RecR_HhH"/>
    <property type="match status" value="1"/>
</dbReference>
<dbReference type="STRING" id="1434232.MAIT1_04617"/>
<evidence type="ECO:0000313" key="9">
    <source>
        <dbReference type="EMBL" id="OSM08470.1"/>
    </source>
</evidence>
<dbReference type="SMART" id="SM00493">
    <property type="entry name" value="TOPRIM"/>
    <property type="match status" value="1"/>
</dbReference>
<dbReference type="Gene3D" id="6.10.250.240">
    <property type="match status" value="1"/>
</dbReference>
<evidence type="ECO:0000256" key="7">
    <source>
        <dbReference type="HAMAP-Rule" id="MF_00017"/>
    </source>
</evidence>
<evidence type="ECO:0000256" key="4">
    <source>
        <dbReference type="ARBA" id="ARBA00022833"/>
    </source>
</evidence>
<evidence type="ECO:0000256" key="3">
    <source>
        <dbReference type="ARBA" id="ARBA00022771"/>
    </source>
</evidence>
<comment type="caution">
    <text evidence="9">The sequence shown here is derived from an EMBL/GenBank/DDBJ whole genome shotgun (WGS) entry which is preliminary data.</text>
</comment>
<keyword evidence="6 7" id="KW-0234">DNA repair</keyword>
<dbReference type="Pfam" id="PF13662">
    <property type="entry name" value="Toprim_4"/>
    <property type="match status" value="1"/>
</dbReference>
<dbReference type="Proteomes" id="UP000194003">
    <property type="component" value="Unassembled WGS sequence"/>
</dbReference>
<dbReference type="InterPro" id="IPR000093">
    <property type="entry name" value="DNA_Rcmb_RecR"/>
</dbReference>
<dbReference type="Gene3D" id="1.10.8.420">
    <property type="entry name" value="RecR Domain 1"/>
    <property type="match status" value="1"/>
</dbReference>
<organism evidence="9 10">
    <name type="scientific">Magnetofaba australis IT-1</name>
    <dbReference type="NCBI Taxonomy" id="1434232"/>
    <lineage>
        <taxon>Bacteria</taxon>
        <taxon>Pseudomonadati</taxon>
        <taxon>Pseudomonadota</taxon>
        <taxon>Magnetococcia</taxon>
        <taxon>Magnetococcales</taxon>
        <taxon>Magnetococcaceae</taxon>
        <taxon>Magnetofaba</taxon>
    </lineage>
</organism>
<dbReference type="AlphaFoldDB" id="A0A1Y2KCA1"/>
<dbReference type="EMBL" id="LVJN01000011">
    <property type="protein sequence ID" value="OSM08470.1"/>
    <property type="molecule type" value="Genomic_DNA"/>
</dbReference>
<dbReference type="GO" id="GO:0006281">
    <property type="term" value="P:DNA repair"/>
    <property type="evidence" value="ECO:0007669"/>
    <property type="project" value="UniProtKB-UniRule"/>
</dbReference>
<keyword evidence="10" id="KW-1185">Reference proteome</keyword>
<dbReference type="CDD" id="cd01025">
    <property type="entry name" value="TOPRIM_recR"/>
    <property type="match status" value="1"/>
</dbReference>
<dbReference type="SUPFAM" id="SSF111304">
    <property type="entry name" value="Recombination protein RecR"/>
    <property type="match status" value="1"/>
</dbReference>
<dbReference type="RefSeq" id="WP_085440155.1">
    <property type="nucleotide sequence ID" value="NZ_LVJN01000011.1"/>
</dbReference>
<dbReference type="GO" id="GO:0008270">
    <property type="term" value="F:zinc ion binding"/>
    <property type="evidence" value="ECO:0007669"/>
    <property type="project" value="UniProtKB-KW"/>
</dbReference>
<protein>
    <recommendedName>
        <fullName evidence="7">Recombination protein RecR</fullName>
    </recommendedName>
</protein>
<dbReference type="HAMAP" id="MF_00017">
    <property type="entry name" value="RecR"/>
    <property type="match status" value="1"/>
</dbReference>
<feature type="zinc finger region" description="C4-type" evidence="7">
    <location>
        <begin position="58"/>
        <end position="73"/>
    </location>
</feature>
<dbReference type="NCBIfam" id="TIGR00615">
    <property type="entry name" value="recR"/>
    <property type="match status" value="1"/>
</dbReference>
<dbReference type="Gene3D" id="3.30.60.80">
    <property type="match status" value="1"/>
</dbReference>
<dbReference type="Pfam" id="PF02132">
    <property type="entry name" value="RecR_ZnF"/>
    <property type="match status" value="1"/>
</dbReference>
<proteinExistence type="inferred from homology"/>
<dbReference type="InterPro" id="IPR023627">
    <property type="entry name" value="Rcmb_RecR"/>
</dbReference>
<comment type="function">
    <text evidence="7">May play a role in DNA repair. It seems to be involved in an RecBC-independent recombinational process of DNA repair. It may act with RecF and RecO.</text>
</comment>
<dbReference type="InterPro" id="IPR015967">
    <property type="entry name" value="Rcmb_RecR_Znf"/>
</dbReference>
<dbReference type="GO" id="GO:0006310">
    <property type="term" value="P:DNA recombination"/>
    <property type="evidence" value="ECO:0007669"/>
    <property type="project" value="UniProtKB-UniRule"/>
</dbReference>
<keyword evidence="1 7" id="KW-0479">Metal-binding</keyword>
<evidence type="ECO:0000256" key="5">
    <source>
        <dbReference type="ARBA" id="ARBA00023172"/>
    </source>
</evidence>
<dbReference type="Pfam" id="PF21175">
    <property type="entry name" value="RecR_C"/>
    <property type="match status" value="1"/>
</dbReference>
<accession>A0A1Y2KCA1</accession>
<dbReference type="OrthoDB" id="9802672at2"/>
<reference evidence="9 10" key="1">
    <citation type="journal article" date="2016" name="BMC Genomics">
        <title>Combined genomic and structural analyses of a cultured magnetotactic bacterium reveals its niche adaptation to a dynamic environment.</title>
        <authorList>
            <person name="Araujo A.C."/>
            <person name="Morillo V."/>
            <person name="Cypriano J."/>
            <person name="Teixeira L.C."/>
            <person name="Leao P."/>
            <person name="Lyra S."/>
            <person name="Almeida L.G."/>
            <person name="Bazylinski D.A."/>
            <person name="Vasconcellos A.T."/>
            <person name="Abreu F."/>
            <person name="Lins U."/>
        </authorList>
    </citation>
    <scope>NUCLEOTIDE SEQUENCE [LARGE SCALE GENOMIC DNA]</scope>
    <source>
        <strain evidence="9 10">IT-1</strain>
    </source>
</reference>
<dbReference type="GO" id="GO:0003677">
    <property type="term" value="F:DNA binding"/>
    <property type="evidence" value="ECO:0007669"/>
    <property type="project" value="UniProtKB-UniRule"/>
</dbReference>
<evidence type="ECO:0000259" key="8">
    <source>
        <dbReference type="PROSITE" id="PS50880"/>
    </source>
</evidence>
<name>A0A1Y2KCA1_9PROT</name>
<dbReference type="PANTHER" id="PTHR30446:SF0">
    <property type="entry name" value="RECOMBINATION PROTEIN RECR"/>
    <property type="match status" value="1"/>
</dbReference>
<keyword evidence="2 7" id="KW-0227">DNA damage</keyword>
<comment type="similarity">
    <text evidence="7">Belongs to the RecR family.</text>
</comment>
<evidence type="ECO:0000256" key="1">
    <source>
        <dbReference type="ARBA" id="ARBA00022723"/>
    </source>
</evidence>
<dbReference type="PROSITE" id="PS50880">
    <property type="entry name" value="TOPRIM"/>
    <property type="match status" value="1"/>
</dbReference>
<dbReference type="PROSITE" id="PS01300">
    <property type="entry name" value="RECR"/>
    <property type="match status" value="1"/>
</dbReference>
<evidence type="ECO:0000313" key="10">
    <source>
        <dbReference type="Proteomes" id="UP000194003"/>
    </source>
</evidence>
<dbReference type="InterPro" id="IPR034137">
    <property type="entry name" value="TOPRIM_RecR"/>
</dbReference>
<dbReference type="PANTHER" id="PTHR30446">
    <property type="entry name" value="RECOMBINATION PROTEIN RECR"/>
    <property type="match status" value="1"/>
</dbReference>
<keyword evidence="5 7" id="KW-0233">DNA recombination</keyword>
<keyword evidence="4 7" id="KW-0862">Zinc</keyword>
<feature type="domain" description="Toprim" evidence="8">
    <location>
        <begin position="81"/>
        <end position="179"/>
    </location>
</feature>
<dbReference type="Gene3D" id="3.40.1360.10">
    <property type="match status" value="1"/>
</dbReference>
<sequence>MSGGLPSVEAAVALLTRLPGVGRKSAQRMVAHLLREGPQGIAQLSAALTTMQERVRACSRCFNLAEAELCWICADPKRQSAQLCVVEEASDLMAMERAGSFRGVYHVLGGALSPIDGVGPEDLNLGALLERMRSESIEEVIIATNPTVSGEATAHYLTAMLHGLQGVDVTVSRLAYGMPMGGELEYLDESTLYQALAGRRPL</sequence>
<evidence type="ECO:0000256" key="2">
    <source>
        <dbReference type="ARBA" id="ARBA00022763"/>
    </source>
</evidence>
<dbReference type="InterPro" id="IPR006171">
    <property type="entry name" value="TOPRIM_dom"/>
</dbReference>